<proteinExistence type="predicted"/>
<dbReference type="OrthoDB" id="5837023at2759"/>
<gene>
    <name evidence="1" type="ORF">GPUH_LOCUS15077</name>
</gene>
<accession>A0A183E286</accession>
<evidence type="ECO:0000313" key="2">
    <source>
        <dbReference type="Proteomes" id="UP000271098"/>
    </source>
</evidence>
<sequence>MNSGGIATALSATAFPIVESRVESNVMTCGDERMSERWKERRARFLGCIENTKLIAERTKKRQQNARRERLVKERAEMEKYRRRLSTFLIAFFFWR</sequence>
<dbReference type="EMBL" id="UYRT01082002">
    <property type="protein sequence ID" value="VDN25319.1"/>
    <property type="molecule type" value="Genomic_DNA"/>
</dbReference>
<dbReference type="AlphaFoldDB" id="A0A183E286"/>
<evidence type="ECO:0000313" key="1">
    <source>
        <dbReference type="EMBL" id="VDN25319.1"/>
    </source>
</evidence>
<dbReference type="WBParaSite" id="GPUH_0001509701-mRNA-1">
    <property type="protein sequence ID" value="GPUH_0001509701-mRNA-1"/>
    <property type="gene ID" value="GPUH_0001509701"/>
</dbReference>
<protein>
    <submittedName>
        <fullName evidence="3">BZIP domain-containing protein</fullName>
    </submittedName>
</protein>
<name>A0A183E286_9BILA</name>
<organism evidence="3">
    <name type="scientific">Gongylonema pulchrum</name>
    <dbReference type="NCBI Taxonomy" id="637853"/>
    <lineage>
        <taxon>Eukaryota</taxon>
        <taxon>Metazoa</taxon>
        <taxon>Ecdysozoa</taxon>
        <taxon>Nematoda</taxon>
        <taxon>Chromadorea</taxon>
        <taxon>Rhabditida</taxon>
        <taxon>Spirurina</taxon>
        <taxon>Spiruromorpha</taxon>
        <taxon>Spiruroidea</taxon>
        <taxon>Gongylonematidae</taxon>
        <taxon>Gongylonema</taxon>
    </lineage>
</organism>
<dbReference type="Proteomes" id="UP000271098">
    <property type="component" value="Unassembled WGS sequence"/>
</dbReference>
<evidence type="ECO:0000313" key="3">
    <source>
        <dbReference type="WBParaSite" id="GPUH_0001509701-mRNA-1"/>
    </source>
</evidence>
<keyword evidence="2" id="KW-1185">Reference proteome</keyword>
<reference evidence="3" key="1">
    <citation type="submission" date="2016-06" db="UniProtKB">
        <authorList>
            <consortium name="WormBaseParasite"/>
        </authorList>
    </citation>
    <scope>IDENTIFICATION</scope>
</reference>
<reference evidence="1 2" key="2">
    <citation type="submission" date="2018-11" db="EMBL/GenBank/DDBJ databases">
        <authorList>
            <consortium name="Pathogen Informatics"/>
        </authorList>
    </citation>
    <scope>NUCLEOTIDE SEQUENCE [LARGE SCALE GENOMIC DNA]</scope>
</reference>